<dbReference type="AlphaFoldDB" id="A0A9N9T547"/>
<dbReference type="OrthoDB" id="6774399at2759"/>
<evidence type="ECO:0000313" key="1">
    <source>
        <dbReference type="EMBL" id="CAG9835656.1"/>
    </source>
</evidence>
<protein>
    <submittedName>
        <fullName evidence="1">Uncharacterized protein</fullName>
    </submittedName>
</protein>
<keyword evidence="2" id="KW-1185">Reference proteome</keyword>
<evidence type="ECO:0000313" key="2">
    <source>
        <dbReference type="Proteomes" id="UP001153709"/>
    </source>
</evidence>
<reference evidence="1" key="1">
    <citation type="submission" date="2022-01" db="EMBL/GenBank/DDBJ databases">
        <authorList>
            <person name="King R."/>
        </authorList>
    </citation>
    <scope>NUCLEOTIDE SEQUENCE</scope>
</reference>
<name>A0A9N9T547_DIABA</name>
<sequence>MGKLSTQNVVQLLINSFSLKPNGVWTSEAADVFKSNKTALQMEVIEYQEDSALKEVYTEVLESRNACMWIKYVCDKKYPELKSLAMKL</sequence>
<gene>
    <name evidence="1" type="ORF">DIABBA_LOCUS8828</name>
</gene>
<organism evidence="1 2">
    <name type="scientific">Diabrotica balteata</name>
    <name type="common">Banded cucumber beetle</name>
    <dbReference type="NCBI Taxonomy" id="107213"/>
    <lineage>
        <taxon>Eukaryota</taxon>
        <taxon>Metazoa</taxon>
        <taxon>Ecdysozoa</taxon>
        <taxon>Arthropoda</taxon>
        <taxon>Hexapoda</taxon>
        <taxon>Insecta</taxon>
        <taxon>Pterygota</taxon>
        <taxon>Neoptera</taxon>
        <taxon>Endopterygota</taxon>
        <taxon>Coleoptera</taxon>
        <taxon>Polyphaga</taxon>
        <taxon>Cucujiformia</taxon>
        <taxon>Chrysomeloidea</taxon>
        <taxon>Chrysomelidae</taxon>
        <taxon>Galerucinae</taxon>
        <taxon>Diabroticina</taxon>
        <taxon>Diabroticites</taxon>
        <taxon>Diabrotica</taxon>
    </lineage>
</organism>
<proteinExistence type="predicted"/>
<accession>A0A9N9T547</accession>
<dbReference type="EMBL" id="OU898281">
    <property type="protein sequence ID" value="CAG9835656.1"/>
    <property type="molecule type" value="Genomic_DNA"/>
</dbReference>
<dbReference type="Proteomes" id="UP001153709">
    <property type="component" value="Chromosome 6"/>
</dbReference>